<reference evidence="8 9" key="1">
    <citation type="submission" date="2019-12" db="EMBL/GenBank/DDBJ databases">
        <title>Microbes associate with the intestines of laboratory mice.</title>
        <authorList>
            <person name="Navarre W."/>
            <person name="Wong E."/>
        </authorList>
    </citation>
    <scope>NUCLEOTIDE SEQUENCE [LARGE SCALE GENOMIC DNA]</scope>
    <source>
        <strain evidence="8 9">NM66_B29</strain>
    </source>
</reference>
<feature type="transmembrane region" description="Helical" evidence="7">
    <location>
        <begin position="253"/>
        <end position="274"/>
    </location>
</feature>
<dbReference type="Proteomes" id="UP000463388">
    <property type="component" value="Unassembled WGS sequence"/>
</dbReference>
<dbReference type="PANTHER" id="PTHR34856:SF2">
    <property type="entry name" value="PROTEIN NRFD"/>
    <property type="match status" value="1"/>
</dbReference>
<evidence type="ECO:0000313" key="9">
    <source>
        <dbReference type="Proteomes" id="UP000463388"/>
    </source>
</evidence>
<comment type="caution">
    <text evidence="8">The sequence shown here is derived from an EMBL/GenBank/DDBJ whole genome shotgun (WGS) entry which is preliminary data.</text>
</comment>
<feature type="transmembrane region" description="Helical" evidence="7">
    <location>
        <begin position="172"/>
        <end position="194"/>
    </location>
</feature>
<evidence type="ECO:0000256" key="2">
    <source>
        <dbReference type="ARBA" id="ARBA00008929"/>
    </source>
</evidence>
<dbReference type="PANTHER" id="PTHR34856">
    <property type="entry name" value="PROTEIN NRFD"/>
    <property type="match status" value="1"/>
</dbReference>
<evidence type="ECO:0000313" key="8">
    <source>
        <dbReference type="EMBL" id="MVX61960.1"/>
    </source>
</evidence>
<dbReference type="EMBL" id="WSRR01000042">
    <property type="protein sequence ID" value="MVX61960.1"/>
    <property type="molecule type" value="Genomic_DNA"/>
</dbReference>
<name>A0A6N8JSX5_9ACTN</name>
<feature type="transmembrane region" description="Helical" evidence="7">
    <location>
        <begin position="66"/>
        <end position="86"/>
    </location>
</feature>
<organism evidence="8 9">
    <name type="scientific">Adlercreutzia mucosicola</name>
    <dbReference type="NCBI Taxonomy" id="580026"/>
    <lineage>
        <taxon>Bacteria</taxon>
        <taxon>Bacillati</taxon>
        <taxon>Actinomycetota</taxon>
        <taxon>Coriobacteriia</taxon>
        <taxon>Eggerthellales</taxon>
        <taxon>Eggerthellaceae</taxon>
        <taxon>Adlercreutzia</taxon>
    </lineage>
</organism>
<proteinExistence type="inferred from homology"/>
<evidence type="ECO:0000256" key="3">
    <source>
        <dbReference type="ARBA" id="ARBA00022475"/>
    </source>
</evidence>
<evidence type="ECO:0000256" key="7">
    <source>
        <dbReference type="SAM" id="Phobius"/>
    </source>
</evidence>
<protein>
    <submittedName>
        <fullName evidence="8">Polysulfide reductase</fullName>
    </submittedName>
</protein>
<dbReference type="Gene3D" id="1.20.1630.10">
    <property type="entry name" value="Formate dehydrogenase/DMSO reductase domain"/>
    <property type="match status" value="1"/>
</dbReference>
<keyword evidence="9" id="KW-1185">Reference proteome</keyword>
<feature type="transmembrane region" description="Helical" evidence="7">
    <location>
        <begin position="139"/>
        <end position="160"/>
    </location>
</feature>
<keyword evidence="3" id="KW-1003">Cell membrane</keyword>
<evidence type="ECO:0000256" key="4">
    <source>
        <dbReference type="ARBA" id="ARBA00022692"/>
    </source>
</evidence>
<feature type="transmembrane region" description="Helical" evidence="7">
    <location>
        <begin position="214"/>
        <end position="233"/>
    </location>
</feature>
<comment type="subcellular location">
    <subcellularLocation>
        <location evidence="1">Cell membrane</location>
        <topology evidence="1">Multi-pass membrane protein</topology>
    </subcellularLocation>
</comment>
<feature type="transmembrane region" description="Helical" evidence="7">
    <location>
        <begin position="286"/>
        <end position="304"/>
    </location>
</feature>
<dbReference type="InterPro" id="IPR052049">
    <property type="entry name" value="Electron_transfer_protein"/>
</dbReference>
<feature type="transmembrane region" description="Helical" evidence="7">
    <location>
        <begin position="106"/>
        <end position="127"/>
    </location>
</feature>
<dbReference type="InterPro" id="IPR005614">
    <property type="entry name" value="NrfD-like"/>
</dbReference>
<evidence type="ECO:0000256" key="5">
    <source>
        <dbReference type="ARBA" id="ARBA00022989"/>
    </source>
</evidence>
<keyword evidence="5 7" id="KW-1133">Transmembrane helix</keyword>
<accession>A0A6N8JSX5</accession>
<evidence type="ECO:0000256" key="1">
    <source>
        <dbReference type="ARBA" id="ARBA00004651"/>
    </source>
</evidence>
<keyword evidence="6 7" id="KW-0472">Membrane</keyword>
<comment type="similarity">
    <text evidence="2">Belongs to the NrfD family.</text>
</comment>
<gene>
    <name evidence="8" type="ORF">GKZ27_10945</name>
</gene>
<sequence>MLRNGGTLAAEGPNVYSELVIVYLFLGGAASGAFLVMAVWSLGFHHREERVRDRRLRLAFRVMKRVVYTVSFVLLIISLGCLFADLKVPEKALLLLLRPQPTALTFGFFVLSLEALVGFALVVANGLRPRFMTGRAKAALEWVCVATSLAVMTYTAVYLFNQKAVALWSSPWLIGLFLCSSTSSGISVVLLCNWFVQGKTLLLRAARPLQRAHLAVLAAEAVTLIAFTAAVLANPDTASALALLREPGLLQTAVVGAVGMGLVVPLALETYALTQKSWRAIPVSDVICLIGGFCLRWCLIMGGAH</sequence>
<keyword evidence="4 7" id="KW-0812">Transmembrane</keyword>
<dbReference type="Pfam" id="PF03916">
    <property type="entry name" value="NrfD"/>
    <property type="match status" value="1"/>
</dbReference>
<feature type="transmembrane region" description="Helical" evidence="7">
    <location>
        <begin position="20"/>
        <end position="45"/>
    </location>
</feature>
<dbReference type="AlphaFoldDB" id="A0A6N8JSX5"/>
<dbReference type="GO" id="GO:0005886">
    <property type="term" value="C:plasma membrane"/>
    <property type="evidence" value="ECO:0007669"/>
    <property type="project" value="UniProtKB-SubCell"/>
</dbReference>
<evidence type="ECO:0000256" key="6">
    <source>
        <dbReference type="ARBA" id="ARBA00023136"/>
    </source>
</evidence>